<dbReference type="GO" id="GO:0003910">
    <property type="term" value="F:DNA ligase (ATP) activity"/>
    <property type="evidence" value="ECO:0007669"/>
    <property type="project" value="InterPro"/>
</dbReference>
<keyword evidence="3" id="KW-1185">Reference proteome</keyword>
<evidence type="ECO:0000259" key="1">
    <source>
        <dbReference type="Pfam" id="PF01068"/>
    </source>
</evidence>
<reference evidence="2" key="1">
    <citation type="submission" date="2018-11" db="EMBL/GenBank/DDBJ databases">
        <authorList>
            <consortium name="Pathogen Informatics"/>
        </authorList>
    </citation>
    <scope>NUCLEOTIDE SEQUENCE</scope>
</reference>
<sequence length="176" mass="19807">MLHKSGDHYRFWSRHAREWTASYGSIGDWLSATDDINAGVGTLTPRLHAGFASHVVDCILDGEMMAYNSLTDRLEPKTFGFDVKRRCRLTAASLVGRGCQNGCDDNIIKKDGDCVPEKGTSSVLNLPSLYNDNDQEPSQLMPCFVAFDILYLNGEVNFSYRLNCLYYLNLEPILKR</sequence>
<dbReference type="InterPro" id="IPR029710">
    <property type="entry name" value="LIG4"/>
</dbReference>
<dbReference type="OrthoDB" id="151490at2759"/>
<dbReference type="GO" id="GO:0006297">
    <property type="term" value="P:nucleotide-excision repair, DNA gap filling"/>
    <property type="evidence" value="ECO:0007669"/>
    <property type="project" value="TreeGrafter"/>
</dbReference>
<dbReference type="EMBL" id="CAAALY010252794">
    <property type="protein sequence ID" value="VEL36638.1"/>
    <property type="molecule type" value="Genomic_DNA"/>
</dbReference>
<dbReference type="Proteomes" id="UP000784294">
    <property type="component" value="Unassembled WGS sequence"/>
</dbReference>
<dbReference type="InterPro" id="IPR012310">
    <property type="entry name" value="DNA_ligase_ATP-dep_cent"/>
</dbReference>
<dbReference type="PANTHER" id="PTHR45997">
    <property type="entry name" value="DNA LIGASE 4"/>
    <property type="match status" value="1"/>
</dbReference>
<dbReference type="GO" id="GO:0005958">
    <property type="term" value="C:DNA-dependent protein kinase-DNA ligase 4 complex"/>
    <property type="evidence" value="ECO:0007669"/>
    <property type="project" value="TreeGrafter"/>
</dbReference>
<protein>
    <recommendedName>
        <fullName evidence="1">ATP-dependent DNA ligase family profile domain-containing protein</fullName>
    </recommendedName>
</protein>
<evidence type="ECO:0000313" key="3">
    <source>
        <dbReference type="Proteomes" id="UP000784294"/>
    </source>
</evidence>
<evidence type="ECO:0000313" key="2">
    <source>
        <dbReference type="EMBL" id="VEL36638.1"/>
    </source>
</evidence>
<accession>A0A448XH27</accession>
<dbReference type="Pfam" id="PF01068">
    <property type="entry name" value="DNA_ligase_A_M"/>
    <property type="match status" value="1"/>
</dbReference>
<dbReference type="GO" id="GO:0003677">
    <property type="term" value="F:DNA binding"/>
    <property type="evidence" value="ECO:0007669"/>
    <property type="project" value="InterPro"/>
</dbReference>
<comment type="caution">
    <text evidence="2">The sequence shown here is derived from an EMBL/GenBank/DDBJ whole genome shotgun (WGS) entry which is preliminary data.</text>
</comment>
<proteinExistence type="predicted"/>
<dbReference type="GO" id="GO:0006310">
    <property type="term" value="P:DNA recombination"/>
    <property type="evidence" value="ECO:0007669"/>
    <property type="project" value="InterPro"/>
</dbReference>
<dbReference type="Gene3D" id="3.30.470.30">
    <property type="entry name" value="DNA ligase/mRNA capping enzyme"/>
    <property type="match status" value="1"/>
</dbReference>
<dbReference type="GO" id="GO:0032807">
    <property type="term" value="C:DNA ligase IV complex"/>
    <property type="evidence" value="ECO:0007669"/>
    <property type="project" value="TreeGrafter"/>
</dbReference>
<organism evidence="2 3">
    <name type="scientific">Protopolystoma xenopodis</name>
    <dbReference type="NCBI Taxonomy" id="117903"/>
    <lineage>
        <taxon>Eukaryota</taxon>
        <taxon>Metazoa</taxon>
        <taxon>Spiralia</taxon>
        <taxon>Lophotrochozoa</taxon>
        <taxon>Platyhelminthes</taxon>
        <taxon>Monogenea</taxon>
        <taxon>Polyopisthocotylea</taxon>
        <taxon>Polystomatidea</taxon>
        <taxon>Polystomatidae</taxon>
        <taxon>Protopolystoma</taxon>
    </lineage>
</organism>
<dbReference type="GO" id="GO:0006303">
    <property type="term" value="P:double-strand break repair via nonhomologous end joining"/>
    <property type="evidence" value="ECO:0007669"/>
    <property type="project" value="TreeGrafter"/>
</dbReference>
<dbReference type="GO" id="GO:0005524">
    <property type="term" value="F:ATP binding"/>
    <property type="evidence" value="ECO:0007669"/>
    <property type="project" value="InterPro"/>
</dbReference>
<dbReference type="PANTHER" id="PTHR45997:SF1">
    <property type="entry name" value="DNA LIGASE 4"/>
    <property type="match status" value="1"/>
</dbReference>
<dbReference type="SUPFAM" id="SSF56091">
    <property type="entry name" value="DNA ligase/mRNA capping enzyme, catalytic domain"/>
    <property type="match status" value="1"/>
</dbReference>
<gene>
    <name evidence="2" type="ORF">PXEA_LOCUS30078</name>
</gene>
<dbReference type="AlphaFoldDB" id="A0A448XH27"/>
<name>A0A448XH27_9PLAT</name>
<feature type="domain" description="ATP-dependent DNA ligase family profile" evidence="1">
    <location>
        <begin position="2"/>
        <end position="156"/>
    </location>
</feature>